<evidence type="ECO:0008006" key="4">
    <source>
        <dbReference type="Google" id="ProtNLM"/>
    </source>
</evidence>
<feature type="compositionally biased region" description="Polar residues" evidence="1">
    <location>
        <begin position="197"/>
        <end position="213"/>
    </location>
</feature>
<evidence type="ECO:0000256" key="1">
    <source>
        <dbReference type="SAM" id="MobiDB-lite"/>
    </source>
</evidence>
<dbReference type="EMBL" id="CP089984">
    <property type="protein sequence ID" value="WXB17478.1"/>
    <property type="molecule type" value="Genomic_DNA"/>
</dbReference>
<feature type="compositionally biased region" description="Pro residues" evidence="1">
    <location>
        <begin position="125"/>
        <end position="157"/>
    </location>
</feature>
<dbReference type="RefSeq" id="WP_394827112.1">
    <property type="nucleotide sequence ID" value="NZ_CP089984.1"/>
</dbReference>
<dbReference type="Proteomes" id="UP001370348">
    <property type="component" value="Chromosome"/>
</dbReference>
<proteinExistence type="predicted"/>
<accession>A0ABZ2M317</accession>
<name>A0ABZ2M317_9BACT</name>
<feature type="region of interest" description="Disordered" evidence="1">
    <location>
        <begin position="196"/>
        <end position="227"/>
    </location>
</feature>
<feature type="region of interest" description="Disordered" evidence="1">
    <location>
        <begin position="101"/>
        <end position="177"/>
    </location>
</feature>
<keyword evidence="3" id="KW-1185">Reference proteome</keyword>
<evidence type="ECO:0000313" key="2">
    <source>
        <dbReference type="EMBL" id="WXB17478.1"/>
    </source>
</evidence>
<reference evidence="2 3" key="1">
    <citation type="submission" date="2021-12" db="EMBL/GenBank/DDBJ databases">
        <title>Discovery of the Pendulisporaceae a myxobacterial family with distinct sporulation behavior and unique specialized metabolism.</title>
        <authorList>
            <person name="Garcia R."/>
            <person name="Popoff A."/>
            <person name="Bader C.D."/>
            <person name="Loehr J."/>
            <person name="Walesch S."/>
            <person name="Walt C."/>
            <person name="Boldt J."/>
            <person name="Bunk B."/>
            <person name="Haeckl F.J.F.P.J."/>
            <person name="Gunesch A.P."/>
            <person name="Birkelbach J."/>
            <person name="Nuebel U."/>
            <person name="Pietschmann T."/>
            <person name="Bach T."/>
            <person name="Mueller R."/>
        </authorList>
    </citation>
    <scope>NUCLEOTIDE SEQUENCE [LARGE SCALE GENOMIC DNA]</scope>
    <source>
        <strain evidence="2 3">MSr11954</strain>
    </source>
</reference>
<organism evidence="2 3">
    <name type="scientific">Pendulispora albinea</name>
    <dbReference type="NCBI Taxonomy" id="2741071"/>
    <lineage>
        <taxon>Bacteria</taxon>
        <taxon>Pseudomonadati</taxon>
        <taxon>Myxococcota</taxon>
        <taxon>Myxococcia</taxon>
        <taxon>Myxococcales</taxon>
        <taxon>Sorangiineae</taxon>
        <taxon>Pendulisporaceae</taxon>
        <taxon>Pendulispora</taxon>
    </lineage>
</organism>
<protein>
    <recommendedName>
        <fullName evidence="4">Mediator complex subunit 4</fullName>
    </recommendedName>
</protein>
<gene>
    <name evidence="2" type="ORF">LZC94_09390</name>
</gene>
<sequence>MMEKRKRVADIKELLALWRAHAEVRRREHYRLAMEHSALQEMYLDIAQELHRLSNAEKTRPEWVRSLKHLAFRLDTVRNAMPRPRETADLEHQTEYLSGELRSTVRASLTKDPPPLRDRFEDSELPPPRGFPPPPAAMHPPPSGPPRTLPMESPIPVPRNALPLPGAPAPLHGSKLPEHDIRLPEVTDPAPRLLPWVQTTSGSADPNSFTSQLADIHELPDDDDVDD</sequence>
<evidence type="ECO:0000313" key="3">
    <source>
        <dbReference type="Proteomes" id="UP001370348"/>
    </source>
</evidence>